<evidence type="ECO:0000256" key="3">
    <source>
        <dbReference type="ARBA" id="ARBA00022692"/>
    </source>
</evidence>
<gene>
    <name evidence="9" type="ORF">EHQ30_04700</name>
</gene>
<dbReference type="GO" id="GO:0016787">
    <property type="term" value="F:hydrolase activity"/>
    <property type="evidence" value="ECO:0007669"/>
    <property type="project" value="UniProtKB-KW"/>
</dbReference>
<feature type="transmembrane region" description="Helical" evidence="7">
    <location>
        <begin position="54"/>
        <end position="75"/>
    </location>
</feature>
<evidence type="ECO:0000256" key="1">
    <source>
        <dbReference type="ARBA" id="ARBA00004651"/>
    </source>
</evidence>
<evidence type="ECO:0000256" key="7">
    <source>
        <dbReference type="SAM" id="Phobius"/>
    </source>
</evidence>
<dbReference type="SUPFAM" id="SSF48317">
    <property type="entry name" value="Acid phosphatase/Vanadium-dependent haloperoxidase"/>
    <property type="match status" value="1"/>
</dbReference>
<dbReference type="Gene3D" id="1.20.144.10">
    <property type="entry name" value="Phosphatidic acid phosphatase type 2/haloperoxidase"/>
    <property type="match status" value="1"/>
</dbReference>
<evidence type="ECO:0000313" key="9">
    <source>
        <dbReference type="EMBL" id="TGK95930.1"/>
    </source>
</evidence>
<sequence>MNLISAIDLKFSIWIQKNLHHPKLSWVLSRVNRGEMFALVLLPLMFLSDLYKPVYFSLPFVLVFTYLTDRLVLVLKKYFARKRPLVSVMGKVDSNPDMKHSFPSAHSANSIVVSTILVFAFHESPYFFFFSLFAGVGRLLTLHHFVSDIVGGWIIGFGIGLIAVFIHYYLWPYFLIL</sequence>
<dbReference type="PANTHER" id="PTHR14969">
    <property type="entry name" value="SPHINGOSINE-1-PHOSPHATE PHOSPHOHYDROLASE"/>
    <property type="match status" value="1"/>
</dbReference>
<dbReference type="RefSeq" id="WP_100789112.1">
    <property type="nucleotide sequence ID" value="NZ_NPDQ01000001.1"/>
</dbReference>
<dbReference type="Proteomes" id="UP000297891">
    <property type="component" value="Unassembled WGS sequence"/>
</dbReference>
<keyword evidence="4" id="KW-0378">Hydrolase</keyword>
<evidence type="ECO:0000313" key="10">
    <source>
        <dbReference type="Proteomes" id="UP000297891"/>
    </source>
</evidence>
<reference evidence="9" key="1">
    <citation type="journal article" date="2019" name="PLoS Negl. Trop. Dis.">
        <title>Revisiting the worldwide diversity of Leptospira species in the environment.</title>
        <authorList>
            <person name="Vincent A.T."/>
            <person name="Schiettekatte O."/>
            <person name="Bourhy P."/>
            <person name="Veyrier F.J."/>
            <person name="Picardeau M."/>
        </authorList>
    </citation>
    <scope>NUCLEOTIDE SEQUENCE [LARGE SCALE GENOMIC DNA]</scope>
    <source>
        <strain evidence="9">201800277</strain>
    </source>
</reference>
<dbReference type="GO" id="GO:0005886">
    <property type="term" value="C:plasma membrane"/>
    <property type="evidence" value="ECO:0007669"/>
    <property type="project" value="UniProtKB-SubCell"/>
</dbReference>
<keyword evidence="10" id="KW-1185">Reference proteome</keyword>
<feature type="transmembrane region" description="Helical" evidence="7">
    <location>
        <begin position="152"/>
        <end position="171"/>
    </location>
</feature>
<dbReference type="AlphaFoldDB" id="A0A2M9Y6A0"/>
<evidence type="ECO:0000256" key="5">
    <source>
        <dbReference type="ARBA" id="ARBA00022989"/>
    </source>
</evidence>
<protein>
    <submittedName>
        <fullName evidence="9">Phosphatase PAP2 family protein</fullName>
    </submittedName>
</protein>
<organism evidence="9 10">
    <name type="scientific">Leptospira brenneri</name>
    <dbReference type="NCBI Taxonomy" id="2023182"/>
    <lineage>
        <taxon>Bacteria</taxon>
        <taxon>Pseudomonadati</taxon>
        <taxon>Spirochaetota</taxon>
        <taxon>Spirochaetia</taxon>
        <taxon>Leptospirales</taxon>
        <taxon>Leptospiraceae</taxon>
        <taxon>Leptospira</taxon>
    </lineage>
</organism>
<dbReference type="EMBL" id="RQFP01000001">
    <property type="protein sequence ID" value="TGK95930.1"/>
    <property type="molecule type" value="Genomic_DNA"/>
</dbReference>
<keyword evidence="5 7" id="KW-1133">Transmembrane helix</keyword>
<dbReference type="InterPro" id="IPR000326">
    <property type="entry name" value="PAP2/HPO"/>
</dbReference>
<dbReference type="PANTHER" id="PTHR14969:SF62">
    <property type="entry name" value="DECAPRENYLPHOSPHORYL-5-PHOSPHORIBOSE PHOSPHATASE RV3807C-RELATED"/>
    <property type="match status" value="1"/>
</dbReference>
<comment type="caution">
    <text evidence="9">The sequence shown here is derived from an EMBL/GenBank/DDBJ whole genome shotgun (WGS) entry which is preliminary data.</text>
</comment>
<evidence type="ECO:0000256" key="4">
    <source>
        <dbReference type="ARBA" id="ARBA00022801"/>
    </source>
</evidence>
<keyword evidence="6 7" id="KW-0472">Membrane</keyword>
<dbReference type="SMART" id="SM00014">
    <property type="entry name" value="acidPPc"/>
    <property type="match status" value="1"/>
</dbReference>
<keyword evidence="2" id="KW-1003">Cell membrane</keyword>
<evidence type="ECO:0000259" key="8">
    <source>
        <dbReference type="SMART" id="SM00014"/>
    </source>
</evidence>
<name>A0A2M9Y6A0_9LEPT</name>
<dbReference type="OrthoDB" id="9801622at2"/>
<proteinExistence type="predicted"/>
<dbReference type="InterPro" id="IPR036938">
    <property type="entry name" value="PAP2/HPO_sf"/>
</dbReference>
<evidence type="ECO:0000256" key="2">
    <source>
        <dbReference type="ARBA" id="ARBA00022475"/>
    </source>
</evidence>
<keyword evidence="3 7" id="KW-0812">Transmembrane</keyword>
<comment type="subcellular location">
    <subcellularLocation>
        <location evidence="1">Cell membrane</location>
        <topology evidence="1">Multi-pass membrane protein</topology>
    </subcellularLocation>
</comment>
<evidence type="ECO:0000256" key="6">
    <source>
        <dbReference type="ARBA" id="ARBA00023136"/>
    </source>
</evidence>
<accession>A0A2M9Y6A0</accession>
<dbReference type="Pfam" id="PF01569">
    <property type="entry name" value="PAP2"/>
    <property type="match status" value="1"/>
</dbReference>
<feature type="domain" description="Phosphatidic acid phosphatase type 2/haloperoxidase" evidence="8">
    <location>
        <begin position="58"/>
        <end position="164"/>
    </location>
</feature>